<name>A0A1N6MRD4_9GAMM</name>
<accession>A0A1N6MRD4</accession>
<dbReference type="EMBL" id="FTLG01000019">
    <property type="protein sequence ID" value="SIP71402.1"/>
    <property type="molecule type" value="Genomic_DNA"/>
</dbReference>
<dbReference type="AlphaFoldDB" id="A0A1N6MRD4"/>
<dbReference type="Proteomes" id="UP000196435">
    <property type="component" value="Unassembled WGS sequence"/>
</dbReference>
<reference evidence="3" key="2">
    <citation type="submission" date="2016-12" db="EMBL/GenBank/DDBJ databases">
        <authorList>
            <person name="Gaudriault S."/>
        </authorList>
    </citation>
    <scope>NUCLEOTIDE SEQUENCE [LARGE SCALE GENOMIC DNA]</scope>
    <source>
        <strain evidence="3">HGB1681 (deposited as PTA-6826 in the American Type Culture Collection)</strain>
    </source>
</reference>
<reference evidence="1 4" key="3">
    <citation type="journal article" date="2017" name="Nat. Microbiol.">
        <title>Natural product diversity associated with the nematode symbionts Photorhabdus and Xenorhabdus.</title>
        <authorList>
            <person name="Tobias N.J."/>
            <person name="Wolff H."/>
            <person name="Djahanschiri B."/>
            <person name="Grundmann F."/>
            <person name="Kronenwerth M."/>
            <person name="Shi Y.M."/>
            <person name="Simonyi S."/>
            <person name="Grun P."/>
            <person name="Shapiro-Ilan D."/>
            <person name="Pidot S.J."/>
            <person name="Stinear T.P."/>
            <person name="Ebersberger I."/>
            <person name="Bode H.B."/>
        </authorList>
    </citation>
    <scope>NUCLEOTIDE SEQUENCE [LARGE SCALE GENOMIC DNA]</scope>
    <source>
        <strain evidence="1 4">DSM 16336</strain>
    </source>
</reference>
<protein>
    <submittedName>
        <fullName evidence="1">Type IV pili biogenesis protein PilM</fullName>
    </submittedName>
</protein>
<reference evidence="2" key="1">
    <citation type="submission" date="2016-12" db="EMBL/GenBank/DDBJ databases">
        <authorList>
            <person name="Song W.-J."/>
            <person name="Kurnit D.M."/>
        </authorList>
    </citation>
    <scope>NUCLEOTIDE SEQUENCE [LARGE SCALE GENOMIC DNA]</scope>
    <source>
        <strain evidence="2">HGB1681</strain>
    </source>
</reference>
<keyword evidence="4" id="KW-1185">Reference proteome</keyword>
<proteinExistence type="predicted"/>
<organism evidence="2 3">
    <name type="scientific">Xenorhabdus innexi</name>
    <dbReference type="NCBI Taxonomy" id="290109"/>
    <lineage>
        <taxon>Bacteria</taxon>
        <taxon>Pseudomonadati</taxon>
        <taxon>Pseudomonadota</taxon>
        <taxon>Gammaproteobacteria</taxon>
        <taxon>Enterobacterales</taxon>
        <taxon>Morganellaceae</taxon>
        <taxon>Xenorhabdus</taxon>
    </lineage>
</organism>
<dbReference type="SUPFAM" id="SSF53067">
    <property type="entry name" value="Actin-like ATPase domain"/>
    <property type="match status" value="1"/>
</dbReference>
<evidence type="ECO:0000313" key="2">
    <source>
        <dbReference type="EMBL" id="SIP71402.1"/>
    </source>
</evidence>
<dbReference type="RefSeq" id="WP_086954801.1">
    <property type="nucleotide sequence ID" value="NZ_CAWNQC010000232.1"/>
</dbReference>
<gene>
    <name evidence="1" type="ORF">Xinn_02706</name>
    <name evidence="2" type="ORF">XIS1_1150019</name>
</gene>
<dbReference type="InterPro" id="IPR043129">
    <property type="entry name" value="ATPase_NBD"/>
</dbReference>
<dbReference type="OrthoDB" id="6447548at2"/>
<evidence type="ECO:0000313" key="1">
    <source>
        <dbReference type="EMBL" id="PHM33177.1"/>
    </source>
</evidence>
<dbReference type="InterPro" id="IPR005883">
    <property type="entry name" value="PilM"/>
</dbReference>
<dbReference type="EMBL" id="NIBU01000035">
    <property type="protein sequence ID" value="PHM33177.1"/>
    <property type="molecule type" value="Genomic_DNA"/>
</dbReference>
<dbReference type="Proteomes" id="UP000224871">
    <property type="component" value="Unassembled WGS sequence"/>
</dbReference>
<dbReference type="Pfam" id="PF11104">
    <property type="entry name" value="PilM_2"/>
    <property type="match status" value="1"/>
</dbReference>
<evidence type="ECO:0000313" key="3">
    <source>
        <dbReference type="Proteomes" id="UP000196435"/>
    </source>
</evidence>
<evidence type="ECO:0000313" key="4">
    <source>
        <dbReference type="Proteomes" id="UP000224871"/>
    </source>
</evidence>
<sequence length="296" mass="33865">MYPSKWYIGLDIHDHYISALAAIKRRNGWQLRHCWQYSLLNFNEAPLSNEIPNSTISGGWLQHPEKLRQILTHWRQILPNRVKLRLALPVQQTLQKQIPLPQHTSLQEPELGWFVRANAEKQFPTTDLALDYRVHEQQICISATRQKDLNFWLSLLAEVGLSPDAIDIAPCALRYIAGFAGIPDNSWLVHKRQTDWLWLVPACLPFSYGLISAQSAPCLTQVISQLPLTPDRENYPIYYSDEKPANIAPAKQQPVPTESAQFWHILPAFRHYQPPLPENMGAFTIAAGLALRPDDK</sequence>